<evidence type="ECO:0008006" key="4">
    <source>
        <dbReference type="Google" id="ProtNLM"/>
    </source>
</evidence>
<organism evidence="2 3">
    <name type="scientific">Rhizobium sophoriradicis</name>
    <dbReference type="NCBI Taxonomy" id="1535245"/>
    <lineage>
        <taxon>Bacteria</taxon>
        <taxon>Pseudomonadati</taxon>
        <taxon>Pseudomonadota</taxon>
        <taxon>Alphaproteobacteria</taxon>
        <taxon>Hyphomicrobiales</taxon>
        <taxon>Rhizobiaceae</taxon>
        <taxon>Rhizobium/Agrobacterium group</taxon>
        <taxon>Rhizobium</taxon>
    </lineage>
</organism>
<feature type="transmembrane region" description="Helical" evidence="1">
    <location>
        <begin position="106"/>
        <end position="123"/>
    </location>
</feature>
<sequence>MSEWRTKWRERLPLGFYGTLTIGGMIFIMTAKTLEWNSWIVTLVPIILMATYFVACIGILKGLRLHNEQAGDNLYYMGFLFTLTSLGASLFRFSAGASVDDIVQNFGVAVSSTIVGVTLRIFFNQMRRDPLDVDRTMRHELTELTRRVKTELNSSAREFSSYRRISNQMLTEGFEEIARQAERNGEAVLKSIDAMTKDAIRPIQEAAERLSAIVETNNLMVEERAKANVDMADAALARLDATASRLAEIVTAFASQVETTGQRLSGMRLPEEVIKLELQPVLAAVTDLGQLQARRLEEAASHNAVQAERLKEALAPLIEMPDRIEGSFRPLNDLAANLEHALRPLNDLPSRFDTSMKAVDSLGPTIEKALKPLAKTAEKIEQSVGSLQIAVRQVDESAKAAGRLDHNTEKLEEVVRRVDESARALPIYGAAVTQPVAEEQQLSTHTTTLSNMIPPNGEERIELGSVRAIPDGSLSKPVLSEPVTAAVGEEHAQNTEQKWWRRWQ</sequence>
<comment type="caution">
    <text evidence="2">The sequence shown here is derived from an EMBL/GenBank/DDBJ whole genome shotgun (WGS) entry which is preliminary data.</text>
</comment>
<dbReference type="Proteomes" id="UP000218807">
    <property type="component" value="Unassembled WGS sequence"/>
</dbReference>
<proteinExistence type="predicted"/>
<name>A0A2A5KKD0_9HYPH</name>
<reference evidence="2 3" key="1">
    <citation type="submission" date="2017-09" db="EMBL/GenBank/DDBJ databases">
        <title>Comparative genomics of rhizobia isolated from Phaseolus vulgaris in China.</title>
        <authorList>
            <person name="Tong W."/>
        </authorList>
    </citation>
    <scope>NUCLEOTIDE SEQUENCE [LARGE SCALE GENOMIC DNA]</scope>
    <source>
        <strain evidence="2 3">L101</strain>
    </source>
</reference>
<dbReference type="RefSeq" id="WP_096764809.1">
    <property type="nucleotide sequence ID" value="NZ_NXDM01000041.1"/>
</dbReference>
<protein>
    <recommendedName>
        <fullName evidence="4">Transmembrane protein</fullName>
    </recommendedName>
</protein>
<keyword evidence="1" id="KW-1133">Transmembrane helix</keyword>
<feature type="transmembrane region" description="Helical" evidence="1">
    <location>
        <begin position="36"/>
        <end position="62"/>
    </location>
</feature>
<dbReference type="EMBL" id="NXDM01000041">
    <property type="protein sequence ID" value="PCK77526.1"/>
    <property type="molecule type" value="Genomic_DNA"/>
</dbReference>
<gene>
    <name evidence="2" type="ORF">CPT34_29460</name>
</gene>
<accession>A0A2A5KKD0</accession>
<keyword evidence="3" id="KW-1185">Reference proteome</keyword>
<feature type="transmembrane region" description="Helical" evidence="1">
    <location>
        <begin position="12"/>
        <end position="30"/>
    </location>
</feature>
<feature type="transmembrane region" description="Helical" evidence="1">
    <location>
        <begin position="74"/>
        <end position="94"/>
    </location>
</feature>
<evidence type="ECO:0000313" key="3">
    <source>
        <dbReference type="Proteomes" id="UP000218807"/>
    </source>
</evidence>
<evidence type="ECO:0000256" key="1">
    <source>
        <dbReference type="SAM" id="Phobius"/>
    </source>
</evidence>
<keyword evidence="1" id="KW-0472">Membrane</keyword>
<evidence type="ECO:0000313" key="2">
    <source>
        <dbReference type="EMBL" id="PCK77526.1"/>
    </source>
</evidence>
<dbReference type="AlphaFoldDB" id="A0A2A5KKD0"/>
<keyword evidence="1" id="KW-0812">Transmembrane</keyword>